<dbReference type="InterPro" id="IPR036691">
    <property type="entry name" value="Endo/exonu/phosph_ase_sf"/>
</dbReference>
<dbReference type="Proteomes" id="UP001372338">
    <property type="component" value="Unassembled WGS sequence"/>
</dbReference>
<protein>
    <submittedName>
        <fullName evidence="1">Uncharacterized protein</fullName>
    </submittedName>
</protein>
<name>A0AAN9FDW4_CROPI</name>
<sequence length="276" mass="30294">MTHVEASVLEGGPICHDNDNDHLFVENNDLHENLNKILSIYEEGNCSKLFGNLKENSIDLNVFAHGDDTIVDSPTRILVRNSGPQGDNDVGLTNWVSPLKETDLYQIQAPLPSQNYGVGKEVDNNIDVSKHIGLDLKCSKVKNSLIAMECRDAKTKAETKVERVDNSLCGYLWGSTDCDWSCLPVVGKSGGTLSIWNMSVLNFVFAFIGPGSSGASLILRKTYQVMIVNVYSPCSLIDKQKLWEDVVIDKGMFACDLWCVLGDFNATCSPAESVTP</sequence>
<dbReference type="EMBL" id="JAYWIO010000003">
    <property type="protein sequence ID" value="KAK7274577.1"/>
    <property type="molecule type" value="Genomic_DNA"/>
</dbReference>
<reference evidence="1 2" key="1">
    <citation type="submission" date="2024-01" db="EMBL/GenBank/DDBJ databases">
        <title>The genomes of 5 underutilized Papilionoideae crops provide insights into root nodulation and disease resistanc.</title>
        <authorList>
            <person name="Yuan L."/>
        </authorList>
    </citation>
    <scope>NUCLEOTIDE SEQUENCE [LARGE SCALE GENOMIC DNA]</scope>
    <source>
        <strain evidence="1">ZHUSHIDOU_FW_LH</strain>
        <tissue evidence="1">Leaf</tissue>
    </source>
</reference>
<keyword evidence="2" id="KW-1185">Reference proteome</keyword>
<accession>A0AAN9FDW4</accession>
<comment type="caution">
    <text evidence="1">The sequence shown here is derived from an EMBL/GenBank/DDBJ whole genome shotgun (WGS) entry which is preliminary data.</text>
</comment>
<gene>
    <name evidence="1" type="ORF">RIF29_15673</name>
</gene>
<proteinExistence type="predicted"/>
<dbReference type="AlphaFoldDB" id="A0AAN9FDW4"/>
<organism evidence="1 2">
    <name type="scientific">Crotalaria pallida</name>
    <name type="common">Smooth rattlebox</name>
    <name type="synonym">Crotalaria striata</name>
    <dbReference type="NCBI Taxonomy" id="3830"/>
    <lineage>
        <taxon>Eukaryota</taxon>
        <taxon>Viridiplantae</taxon>
        <taxon>Streptophyta</taxon>
        <taxon>Embryophyta</taxon>
        <taxon>Tracheophyta</taxon>
        <taxon>Spermatophyta</taxon>
        <taxon>Magnoliopsida</taxon>
        <taxon>eudicotyledons</taxon>
        <taxon>Gunneridae</taxon>
        <taxon>Pentapetalae</taxon>
        <taxon>rosids</taxon>
        <taxon>fabids</taxon>
        <taxon>Fabales</taxon>
        <taxon>Fabaceae</taxon>
        <taxon>Papilionoideae</taxon>
        <taxon>50 kb inversion clade</taxon>
        <taxon>genistoids sensu lato</taxon>
        <taxon>core genistoids</taxon>
        <taxon>Crotalarieae</taxon>
        <taxon>Crotalaria</taxon>
    </lineage>
</organism>
<evidence type="ECO:0000313" key="1">
    <source>
        <dbReference type="EMBL" id="KAK7274577.1"/>
    </source>
</evidence>
<evidence type="ECO:0000313" key="2">
    <source>
        <dbReference type="Proteomes" id="UP001372338"/>
    </source>
</evidence>
<dbReference type="SUPFAM" id="SSF56219">
    <property type="entry name" value="DNase I-like"/>
    <property type="match status" value="1"/>
</dbReference>